<evidence type="ECO:0000313" key="9">
    <source>
        <dbReference type="Proteomes" id="UP000067689"/>
    </source>
</evidence>
<dbReference type="OrthoDB" id="5430053at2"/>
<keyword evidence="5 6" id="KW-0472">Membrane</keyword>
<dbReference type="KEGG" id="aer:AERYTH_13675"/>
<evidence type="ECO:0000313" key="8">
    <source>
        <dbReference type="EMBL" id="ALX05672.1"/>
    </source>
</evidence>
<keyword evidence="9" id="KW-1185">Reference proteome</keyword>
<evidence type="ECO:0000256" key="6">
    <source>
        <dbReference type="SAM" id="Phobius"/>
    </source>
</evidence>
<dbReference type="AlphaFoldDB" id="A0A0U3T4W8"/>
<comment type="subcellular location">
    <subcellularLocation>
        <location evidence="1">Membrane</location>
        <topology evidence="1">Multi-pass membrane protein</topology>
    </subcellularLocation>
</comment>
<feature type="domain" description="EamA" evidence="7">
    <location>
        <begin position="23"/>
        <end position="148"/>
    </location>
</feature>
<evidence type="ECO:0000256" key="5">
    <source>
        <dbReference type="ARBA" id="ARBA00023136"/>
    </source>
</evidence>
<dbReference type="InterPro" id="IPR000620">
    <property type="entry name" value="EamA_dom"/>
</dbReference>
<feature type="transmembrane region" description="Helical" evidence="6">
    <location>
        <begin position="105"/>
        <end position="126"/>
    </location>
</feature>
<dbReference type="InterPro" id="IPR050638">
    <property type="entry name" value="AA-Vitamin_Transporters"/>
</dbReference>
<feature type="transmembrane region" description="Helical" evidence="6">
    <location>
        <begin position="252"/>
        <end position="271"/>
    </location>
</feature>
<evidence type="ECO:0000256" key="3">
    <source>
        <dbReference type="ARBA" id="ARBA00022692"/>
    </source>
</evidence>
<feature type="transmembrane region" description="Helical" evidence="6">
    <location>
        <begin position="219"/>
        <end position="240"/>
    </location>
</feature>
<keyword evidence="4 6" id="KW-1133">Transmembrane helix</keyword>
<feature type="transmembrane region" description="Helical" evidence="6">
    <location>
        <begin position="49"/>
        <end position="67"/>
    </location>
</feature>
<feature type="domain" description="EamA" evidence="7">
    <location>
        <begin position="158"/>
        <end position="291"/>
    </location>
</feature>
<feature type="transmembrane region" description="Helical" evidence="6">
    <location>
        <begin position="189"/>
        <end position="207"/>
    </location>
</feature>
<dbReference type="Pfam" id="PF00892">
    <property type="entry name" value="EamA"/>
    <property type="match status" value="2"/>
</dbReference>
<evidence type="ECO:0000259" key="7">
    <source>
        <dbReference type="Pfam" id="PF00892"/>
    </source>
</evidence>
<dbReference type="EMBL" id="CP011502">
    <property type="protein sequence ID" value="ALX05672.1"/>
    <property type="molecule type" value="Genomic_DNA"/>
</dbReference>
<reference evidence="8 9" key="1">
    <citation type="journal article" date="1991" name="Int. J. Syst. Bacteriol.">
        <title>Description of the erythromycin-producing bacterium Arthrobacter sp. strain NRRL B-3381 as Aeromicrobium erythreum gen. nov., sp. nov.</title>
        <authorList>
            <person name="Miller E.S."/>
            <person name="Woese C.R."/>
            <person name="Brenner S."/>
        </authorList>
    </citation>
    <scope>NUCLEOTIDE SEQUENCE [LARGE SCALE GENOMIC DNA]</scope>
    <source>
        <strain evidence="8 9">AR18</strain>
    </source>
</reference>
<feature type="transmembrane region" description="Helical" evidence="6">
    <location>
        <begin position="79"/>
        <end position="99"/>
    </location>
</feature>
<gene>
    <name evidence="8" type="ORF">AERYTH_13675</name>
</gene>
<name>A0A0U3T4W8_9ACTN</name>
<accession>A0A0U3T4W8</accession>
<dbReference type="InterPro" id="IPR037185">
    <property type="entry name" value="EmrE-like"/>
</dbReference>
<comment type="similarity">
    <text evidence="2">Belongs to the EamA transporter family.</text>
</comment>
<proteinExistence type="inferred from homology"/>
<dbReference type="PANTHER" id="PTHR32322:SF2">
    <property type="entry name" value="EAMA DOMAIN-CONTAINING PROTEIN"/>
    <property type="match status" value="1"/>
</dbReference>
<feature type="transmembrane region" description="Helical" evidence="6">
    <location>
        <begin position="133"/>
        <end position="151"/>
    </location>
</feature>
<evidence type="ECO:0000256" key="4">
    <source>
        <dbReference type="ARBA" id="ARBA00022989"/>
    </source>
</evidence>
<sequence length="308" mass="31408">MSGLEVRPAPSPPAQASLVGLTLLAAIAPLVWGTTYVVTTEMLPPDRPLTAGFLRAAVAGLLLLAIAPGVPPVGWRLRTVVLGVLNIGAFFPLLFISAYRLPGGLAAVVGSLQPLIIAALTATLGWRQPPRRQVALAVVAAAGVALMTVTSRTTVDAWGLTAAIAGTASMAVGILLSSRWRLPAGYRPLTCTAWQLVVGGVVIAPLVPFTDSGALVLDGAAVLGYLWLALVGGAIGYGVWLHGARQLPPASTALLGMLSPLMAAVLGWVVLGQSLDPLQCLGFALALGGAASGQLVGLRAARRDRGAH</sequence>
<organism evidence="8 9">
    <name type="scientific">Aeromicrobium erythreum</name>
    <dbReference type="NCBI Taxonomy" id="2041"/>
    <lineage>
        <taxon>Bacteria</taxon>
        <taxon>Bacillati</taxon>
        <taxon>Actinomycetota</taxon>
        <taxon>Actinomycetes</taxon>
        <taxon>Propionibacteriales</taxon>
        <taxon>Nocardioidaceae</taxon>
        <taxon>Aeromicrobium</taxon>
    </lineage>
</organism>
<dbReference type="SUPFAM" id="SSF103481">
    <property type="entry name" value="Multidrug resistance efflux transporter EmrE"/>
    <property type="match status" value="2"/>
</dbReference>
<dbReference type="PATRIC" id="fig|2041.4.peg.2852"/>
<keyword evidence="3 6" id="KW-0812">Transmembrane</keyword>
<dbReference type="GO" id="GO:0016020">
    <property type="term" value="C:membrane"/>
    <property type="evidence" value="ECO:0007669"/>
    <property type="project" value="UniProtKB-SubCell"/>
</dbReference>
<protein>
    <submittedName>
        <fullName evidence="8">ABC transporter permease</fullName>
    </submittedName>
</protein>
<feature type="transmembrane region" description="Helical" evidence="6">
    <location>
        <begin position="157"/>
        <end position="177"/>
    </location>
</feature>
<feature type="transmembrane region" description="Helical" evidence="6">
    <location>
        <begin position="283"/>
        <end position="301"/>
    </location>
</feature>
<dbReference type="STRING" id="2041.AERYTH_13675"/>
<dbReference type="PANTHER" id="PTHR32322">
    <property type="entry name" value="INNER MEMBRANE TRANSPORTER"/>
    <property type="match status" value="1"/>
</dbReference>
<dbReference type="RefSeq" id="WP_083516452.1">
    <property type="nucleotide sequence ID" value="NZ_CP011502.1"/>
</dbReference>
<dbReference type="Proteomes" id="UP000067689">
    <property type="component" value="Chromosome"/>
</dbReference>
<evidence type="ECO:0000256" key="2">
    <source>
        <dbReference type="ARBA" id="ARBA00007362"/>
    </source>
</evidence>
<evidence type="ECO:0000256" key="1">
    <source>
        <dbReference type="ARBA" id="ARBA00004141"/>
    </source>
</evidence>